<keyword evidence="6" id="KW-0732">Signal</keyword>
<keyword evidence="1 4" id="KW-0349">Heme</keyword>
<dbReference type="InterPro" id="IPR009056">
    <property type="entry name" value="Cyt_c-like_dom"/>
</dbReference>
<keyword evidence="2 4" id="KW-0479">Metal-binding</keyword>
<evidence type="ECO:0000313" key="9">
    <source>
        <dbReference type="Proteomes" id="UP000238322"/>
    </source>
</evidence>
<dbReference type="SUPFAM" id="SSF49899">
    <property type="entry name" value="Concanavalin A-like lectins/glucanases"/>
    <property type="match status" value="1"/>
</dbReference>
<evidence type="ECO:0000256" key="2">
    <source>
        <dbReference type="ARBA" id="ARBA00022723"/>
    </source>
</evidence>
<dbReference type="Gene3D" id="2.60.120.200">
    <property type="match status" value="1"/>
</dbReference>
<dbReference type="Pfam" id="PF07635">
    <property type="entry name" value="PSCyt1"/>
    <property type="match status" value="1"/>
</dbReference>
<evidence type="ECO:0000256" key="5">
    <source>
        <dbReference type="SAM" id="MobiDB-lite"/>
    </source>
</evidence>
<evidence type="ECO:0000256" key="1">
    <source>
        <dbReference type="ARBA" id="ARBA00022617"/>
    </source>
</evidence>
<accession>A0A2S8G845</accession>
<dbReference type="SUPFAM" id="SSF46626">
    <property type="entry name" value="Cytochrome c"/>
    <property type="match status" value="1"/>
</dbReference>
<feature type="region of interest" description="Disordered" evidence="5">
    <location>
        <begin position="380"/>
        <end position="399"/>
    </location>
</feature>
<reference evidence="8 9" key="1">
    <citation type="submission" date="2018-02" db="EMBL/GenBank/DDBJ databases">
        <title>Comparative genomes isolates from brazilian mangrove.</title>
        <authorList>
            <person name="Araujo J.E."/>
            <person name="Taketani R.G."/>
            <person name="Silva M.C.P."/>
            <person name="Loureco M.V."/>
            <person name="Andreote F.D."/>
        </authorList>
    </citation>
    <scope>NUCLEOTIDE SEQUENCE [LARGE SCALE GENOMIC DNA]</scope>
    <source>
        <strain evidence="8 9">Hex-1 MGV</strain>
    </source>
</reference>
<dbReference type="GO" id="GO:0009055">
    <property type="term" value="F:electron transfer activity"/>
    <property type="evidence" value="ECO:0007669"/>
    <property type="project" value="InterPro"/>
</dbReference>
<dbReference type="AlphaFoldDB" id="A0A2S8G845"/>
<dbReference type="Pfam" id="PF07583">
    <property type="entry name" value="PSCyt2"/>
    <property type="match status" value="1"/>
</dbReference>
<evidence type="ECO:0000256" key="4">
    <source>
        <dbReference type="PROSITE-ProRule" id="PRU00433"/>
    </source>
</evidence>
<feature type="chain" id="PRO_5015572833" description="Cytochrome c domain-containing protein" evidence="6">
    <location>
        <begin position="25"/>
        <end position="1236"/>
    </location>
</feature>
<dbReference type="InterPro" id="IPR013320">
    <property type="entry name" value="ConA-like_dom_sf"/>
</dbReference>
<evidence type="ECO:0000313" key="8">
    <source>
        <dbReference type="EMBL" id="PQO40451.1"/>
    </source>
</evidence>
<dbReference type="RefSeq" id="WP_105327687.1">
    <property type="nucleotide sequence ID" value="NZ_PUHY01000001.1"/>
</dbReference>
<evidence type="ECO:0000256" key="3">
    <source>
        <dbReference type="ARBA" id="ARBA00023004"/>
    </source>
</evidence>
<dbReference type="PROSITE" id="PS51007">
    <property type="entry name" value="CYTC"/>
    <property type="match status" value="1"/>
</dbReference>
<evidence type="ECO:0000256" key="6">
    <source>
        <dbReference type="SAM" id="SignalP"/>
    </source>
</evidence>
<dbReference type="InterPro" id="IPR011429">
    <property type="entry name" value="Cyt_c_Planctomycete-type"/>
</dbReference>
<dbReference type="InterPro" id="IPR022655">
    <property type="entry name" value="DUF1553"/>
</dbReference>
<proteinExistence type="predicted"/>
<name>A0A2S8G845_9BACT</name>
<dbReference type="Proteomes" id="UP000238322">
    <property type="component" value="Unassembled WGS sequence"/>
</dbReference>
<protein>
    <recommendedName>
        <fullName evidence="7">Cytochrome c domain-containing protein</fullName>
    </recommendedName>
</protein>
<dbReference type="PANTHER" id="PTHR35889">
    <property type="entry name" value="CYCLOINULO-OLIGOSACCHARIDE FRUCTANOTRANSFERASE-RELATED"/>
    <property type="match status" value="1"/>
</dbReference>
<comment type="caution">
    <text evidence="8">The sequence shown here is derived from an EMBL/GenBank/DDBJ whole genome shotgun (WGS) entry which is preliminary data.</text>
</comment>
<gene>
    <name evidence="8" type="ORF">C5Y83_00490</name>
</gene>
<dbReference type="EMBL" id="PUHY01000001">
    <property type="protein sequence ID" value="PQO40451.1"/>
    <property type="molecule type" value="Genomic_DNA"/>
</dbReference>
<dbReference type="GO" id="GO:0020037">
    <property type="term" value="F:heme binding"/>
    <property type="evidence" value="ECO:0007669"/>
    <property type="project" value="InterPro"/>
</dbReference>
<evidence type="ECO:0000259" key="7">
    <source>
        <dbReference type="PROSITE" id="PS51007"/>
    </source>
</evidence>
<dbReference type="InterPro" id="IPR036909">
    <property type="entry name" value="Cyt_c-like_dom_sf"/>
</dbReference>
<dbReference type="Pfam" id="PF07587">
    <property type="entry name" value="PSD1"/>
    <property type="match status" value="1"/>
</dbReference>
<feature type="domain" description="Cytochrome c" evidence="7">
    <location>
        <begin position="551"/>
        <end position="648"/>
    </location>
</feature>
<sequence length="1236" mass="137929">MRCPLSIVWIALAAVVLLSTSVYASEQVVMWEFGAEEESPLLPHGGVHRDVPGPRPPVYPDFDSTNTAAKFDGRGSYFSYDDPGARSPFDFTNGDSITIEAWVNVRDMRNDENVYIIGKGRTGNRDFAPDNQNWALRLRGAKGKACISFLFATPRGVTPSPWHRWTTNDGFQPRTGWHHVAVTYEFGKPESVRGWIDGKTIPGSWDMGGPTTEAPVVDDDSVWIGSALGGNAGNSFRGYLDAIALHRVVLDNETLENRFRRIGEAPQPEPPKESMPTLGKLPADRVTVTFHEGMPAYNRWLDFDEDYPDETMRWETGEFLTPRLPIRYDDWGIRDAWKPPVLVRMAADARLTAGKHKILLRSRGLSRMWIDGKLVAKTTSLQGSPSGEEPITPLAEPPLPGHRIAEHRIHETIEEIDIPKSGMVRVVVESLAGGKKFRPEPGEFTVAILNEAGDHYHVLGPAGSADAPLPLTDEAFEGALARIEASLARLDDQNRHEAAESRDSFWQKRHELARDWTKLNPAPPLPGSGETNPIDAFLARRLEAAKSSSIGTSLAEAQKFHSDVLPILRSECFRCHGDKESGGLRLNDRELAIEGGYSGAAIEPGDADASELMARIRSDEEDLRMPPTGSRLSKAQIKTLEVWINDGAKWPTMPFTAEETDLAPLVSDSKFIRRAYLDTVGVVPTEAEVRKFLKDASPTKRTELIDQLLQDPRWADHWVSYWQDVLAENPTLINATLNASGPFRWFLHDALRDDKPLDRMVTELMMMRGGKHEGGSAGFALAAQNDSPFAAKGNIIANAFLGIELQCARCHDSPYHKTTQKDLYSLAAMFARKPLSVPKTSSVPDAFFENQDREPLIQVTLKPGVSIEPEWPFAEETGLRSNADLAAYMENANDTREKLATFVTAPQNGRFAKIAVNRIWRRLIGAGIVEPPHDWEGSDPSHPELLEWLAHDFMAHGYDVKRTARLIMTSDLYQREAIGKQKSVEPARRLFNAPERRRMTAEQIVDSFYEAAGKEIEIDAMTLDPDGRRPASNRNNLGCVERAWMMASTSNERDRPSLTLPRAAVVDDVLGAFGWSAERQIPRTDRETASNVLQPAVIANGTLTVWLTRASDESPLADLAVNAKSPEALVDSVFLRFLSRMPTPEESELFADVLSHGFKDRLVPQEEITLPTPPERLPLVTWSNHLRNEANVIQLEHAQRARTGPPADPRLRTQWREVYEDVVWSVVNLREFVWMP</sequence>
<dbReference type="PANTHER" id="PTHR35889:SF3">
    <property type="entry name" value="F-BOX DOMAIN-CONTAINING PROTEIN"/>
    <property type="match status" value="1"/>
</dbReference>
<dbReference type="GO" id="GO:0046872">
    <property type="term" value="F:metal ion binding"/>
    <property type="evidence" value="ECO:0007669"/>
    <property type="project" value="UniProtKB-KW"/>
</dbReference>
<dbReference type="Pfam" id="PF13385">
    <property type="entry name" value="Laminin_G_3"/>
    <property type="match status" value="1"/>
</dbReference>
<dbReference type="InterPro" id="IPR011444">
    <property type="entry name" value="DUF1549"/>
</dbReference>
<organism evidence="8 9">
    <name type="scientific">Blastopirellula marina</name>
    <dbReference type="NCBI Taxonomy" id="124"/>
    <lineage>
        <taxon>Bacteria</taxon>
        <taxon>Pseudomonadati</taxon>
        <taxon>Planctomycetota</taxon>
        <taxon>Planctomycetia</taxon>
        <taxon>Pirellulales</taxon>
        <taxon>Pirellulaceae</taxon>
        <taxon>Blastopirellula</taxon>
    </lineage>
</organism>
<dbReference type="OrthoDB" id="289126at2"/>
<feature type="signal peptide" evidence="6">
    <location>
        <begin position="1"/>
        <end position="24"/>
    </location>
</feature>
<keyword evidence="3 4" id="KW-0408">Iron</keyword>